<keyword evidence="2" id="KW-0862">Zinc</keyword>
<keyword evidence="3" id="KW-0805">Transcription regulation</keyword>
<reference evidence="7" key="1">
    <citation type="journal article" date="2004" name="Fungal Genet. Biol.">
        <title>Insight into the genome of Aspergillus fumigatus: analysis of a 922 kb region encompassing the nitrate assimilation gene cluster.</title>
        <authorList>
            <person name="Pain A."/>
            <person name="Woodward J."/>
            <person name="Quail M.A."/>
            <person name="Anderson M.J."/>
            <person name="Clark R."/>
            <person name="Collins M."/>
            <person name="Fosker N."/>
            <person name="Fraser A."/>
            <person name="Harris D."/>
            <person name="Larke N."/>
            <person name="Murphy L."/>
            <person name="Humphray S."/>
            <person name="O'Neil S."/>
            <person name="Pertea M."/>
            <person name="Price C."/>
            <person name="Rabbinowitsch E."/>
            <person name="Rajandream M-A."/>
            <person name="Salzberg S."/>
            <person name="Saunders D."/>
            <person name="Seegar K."/>
            <person name="Sharp S."/>
            <person name="Warren T."/>
            <person name="Denning D.W."/>
            <person name="Barrell B."/>
            <person name="Hall N."/>
        </authorList>
    </citation>
    <scope>NUCLEOTIDE SEQUENCE</scope>
</reference>
<keyword evidence="6" id="KW-0539">Nucleus</keyword>
<dbReference type="EMBL" id="BX649605">
    <property type="protein sequence ID" value="CAE47971.1"/>
    <property type="molecule type" value="Genomic_DNA"/>
</dbReference>
<name>Q6MYN8_ASPFM</name>
<accession>Q6MYN8</accession>
<dbReference type="AlphaFoldDB" id="Q6MYN8"/>
<evidence type="ECO:0000256" key="6">
    <source>
        <dbReference type="ARBA" id="ARBA00023242"/>
    </source>
</evidence>
<gene>
    <name evidence="7" type="ORF">AfA31G4.015c</name>
</gene>
<dbReference type="InterPro" id="IPR052360">
    <property type="entry name" value="Transcr_Regulatory_Proteins"/>
</dbReference>
<evidence type="ECO:0000256" key="4">
    <source>
        <dbReference type="ARBA" id="ARBA00023125"/>
    </source>
</evidence>
<protein>
    <submittedName>
        <fullName evidence="7">Uncharacterized protein</fullName>
    </submittedName>
</protein>
<proteinExistence type="predicted"/>
<evidence type="ECO:0000256" key="5">
    <source>
        <dbReference type="ARBA" id="ARBA00023163"/>
    </source>
</evidence>
<evidence type="ECO:0000256" key="3">
    <source>
        <dbReference type="ARBA" id="ARBA00023015"/>
    </source>
</evidence>
<dbReference type="GO" id="GO:0046872">
    <property type="term" value="F:metal ion binding"/>
    <property type="evidence" value="ECO:0007669"/>
    <property type="project" value="UniProtKB-KW"/>
</dbReference>
<keyword evidence="4" id="KW-0238">DNA-binding</keyword>
<evidence type="ECO:0000313" key="7">
    <source>
        <dbReference type="EMBL" id="CAE47971.1"/>
    </source>
</evidence>
<evidence type="ECO:0000256" key="2">
    <source>
        <dbReference type="ARBA" id="ARBA00022833"/>
    </source>
</evidence>
<keyword evidence="5" id="KW-0804">Transcription</keyword>
<dbReference type="PANTHER" id="PTHR36206">
    <property type="entry name" value="ASPERCRYPTIN BIOSYNTHESIS CLUSTER-SPECIFIC TRANSCRIPTION REGULATOR ATNN-RELATED"/>
    <property type="match status" value="1"/>
</dbReference>
<dbReference type="PANTHER" id="PTHR36206:SF14">
    <property type="entry name" value="ZN(2)-C6 FUNGAL-TYPE DOMAIN-CONTAINING PROTEIN-RELATED"/>
    <property type="match status" value="1"/>
</dbReference>
<evidence type="ECO:0000256" key="1">
    <source>
        <dbReference type="ARBA" id="ARBA00022723"/>
    </source>
</evidence>
<keyword evidence="1" id="KW-0479">Metal-binding</keyword>
<organism evidence="7">
    <name type="scientific">Aspergillus fumigatus</name>
    <name type="common">Neosartorya fumigata</name>
    <dbReference type="NCBI Taxonomy" id="746128"/>
    <lineage>
        <taxon>Eukaryota</taxon>
        <taxon>Fungi</taxon>
        <taxon>Dikarya</taxon>
        <taxon>Ascomycota</taxon>
        <taxon>Pezizomycotina</taxon>
        <taxon>Eurotiomycetes</taxon>
        <taxon>Eurotiomycetidae</taxon>
        <taxon>Eurotiales</taxon>
        <taxon>Aspergillaceae</taxon>
        <taxon>Aspergillus</taxon>
        <taxon>Aspergillus subgen. Fumigati</taxon>
    </lineage>
</organism>
<dbReference type="GO" id="GO:0003677">
    <property type="term" value="F:DNA binding"/>
    <property type="evidence" value="ECO:0007669"/>
    <property type="project" value="UniProtKB-KW"/>
</dbReference>
<sequence length="461" mass="50854">MKVQYPPHLSPQLLQYPSLATLFHYRPTQYGESAALLPTISSTPQRPLAVDWTLISGARLSRSSLYENPDPGQDLVSRRRDHARDLNQNQRDALEWYSRSVAAVRRGIERGSVDTFVGLITCVLFICIEAMLGGMEEALRLYGQGVQLILACRAMTATKISVVKDTIIPIFVRLGAVTLSAGALVSNLLRVADLAFTPDFVSLKSAREAIVILAIEIPLFESACEEYLMESHACYPSQVSTGAVLLSYHEMLSVMLGVCISPARTTTDDYLPNFQTIVEQSSIALSGSARQDGTQPPFTFELSVGLPLWFTCVRCREPTIRRTALALLRQAHQVEGLYKRDIGATMGERIMVLEEMHGKAANADPSSSDCSMDLKLSASPALADMETKAPAVLVPGEARIRPLGVFRPRDGCPPGTTEEDMAKLSRNRDQTFLHFSRNERDPSNNTWQTIYGYAPIDFHTA</sequence>